<dbReference type="RefSeq" id="XP_012182621.1">
    <property type="nucleotide sequence ID" value="XM_012327231.1"/>
</dbReference>
<dbReference type="OrthoDB" id="3258172at2759"/>
<dbReference type="GO" id="GO:0003697">
    <property type="term" value="F:single-stranded DNA binding"/>
    <property type="evidence" value="ECO:0007669"/>
    <property type="project" value="InterPro"/>
</dbReference>
<sequence>MAQKLQTATPITIASVSQEMTSRKVRVAGRVLAHNTEASLLLLADGDAALFVDISLCLSPFKSAPWLQEINTPVLALGYIEESPNPLPLPTLPLHAPSATKVDPYLVLKALLVTEAPDLDLAMWNHAIEERRKCALESHAL</sequence>
<name>J4G9H8_9APHY</name>
<dbReference type="Proteomes" id="UP000006352">
    <property type="component" value="Unassembled WGS sequence"/>
</dbReference>
<dbReference type="InterPro" id="IPR012340">
    <property type="entry name" value="NA-bd_OB-fold"/>
</dbReference>
<dbReference type="InParanoid" id="J4G9H8"/>
<reference evidence="1 2" key="1">
    <citation type="journal article" date="2012" name="Appl. Environ. Microbiol.">
        <title>Short-read sequencing for genomic analysis of the brown rot fungus Fibroporia radiculosa.</title>
        <authorList>
            <person name="Tang J.D."/>
            <person name="Perkins A.D."/>
            <person name="Sonstegard T.S."/>
            <person name="Schroeder S.G."/>
            <person name="Burgess S.C."/>
            <person name="Diehl S.V."/>
        </authorList>
    </citation>
    <scope>NUCLEOTIDE SEQUENCE [LARGE SCALE GENOMIC DNA]</scope>
    <source>
        <strain evidence="1 2">TFFH 294</strain>
    </source>
</reference>
<proteinExistence type="predicted"/>
<protein>
    <recommendedName>
        <fullName evidence="3">CST complex subunit Stn1 N-terminal domain-containing protein</fullName>
    </recommendedName>
</protein>
<dbReference type="Pfam" id="PF15490">
    <property type="entry name" value="Ten1_2"/>
    <property type="match status" value="1"/>
</dbReference>
<dbReference type="GeneID" id="24098249"/>
<keyword evidence="2" id="KW-1185">Reference proteome</keyword>
<dbReference type="AlphaFoldDB" id="J4G9H8"/>
<dbReference type="GO" id="GO:1990879">
    <property type="term" value="C:CST complex"/>
    <property type="evidence" value="ECO:0007669"/>
    <property type="project" value="InterPro"/>
</dbReference>
<evidence type="ECO:0000313" key="2">
    <source>
        <dbReference type="Proteomes" id="UP000006352"/>
    </source>
</evidence>
<gene>
    <name evidence="1" type="ORF">FIBRA_05467</name>
</gene>
<dbReference type="HOGENOM" id="CLU_155372_0_0_1"/>
<evidence type="ECO:0000313" key="1">
    <source>
        <dbReference type="EMBL" id="CCM03338.1"/>
    </source>
</evidence>
<evidence type="ECO:0008006" key="3">
    <source>
        <dbReference type="Google" id="ProtNLM"/>
    </source>
</evidence>
<dbReference type="Gene3D" id="2.40.50.140">
    <property type="entry name" value="Nucleic acid-binding proteins"/>
    <property type="match status" value="1"/>
</dbReference>
<dbReference type="EMBL" id="HE797110">
    <property type="protein sequence ID" value="CCM03338.1"/>
    <property type="molecule type" value="Genomic_DNA"/>
</dbReference>
<accession>J4G9H8</accession>
<dbReference type="InterPro" id="IPR029146">
    <property type="entry name" value="Ten1_animal_plant"/>
</dbReference>
<organism evidence="1 2">
    <name type="scientific">Fibroporia radiculosa</name>
    <dbReference type="NCBI Taxonomy" id="599839"/>
    <lineage>
        <taxon>Eukaryota</taxon>
        <taxon>Fungi</taxon>
        <taxon>Dikarya</taxon>
        <taxon>Basidiomycota</taxon>
        <taxon>Agaricomycotina</taxon>
        <taxon>Agaricomycetes</taxon>
        <taxon>Polyporales</taxon>
        <taxon>Fibroporiaceae</taxon>
        <taxon>Fibroporia</taxon>
    </lineage>
</organism>